<dbReference type="Gene3D" id="3.30.710.10">
    <property type="entry name" value="Potassium Channel Kv1.1, Chain A"/>
    <property type="match status" value="1"/>
</dbReference>
<dbReference type="VEuPathDB" id="FungiDB:BO78DRAFT_466561"/>
<accession>A0A319EMJ8</accession>
<keyword evidence="3" id="KW-1185">Reference proteome</keyword>
<dbReference type="OrthoDB" id="9997739at2759"/>
<dbReference type="InterPro" id="IPR011333">
    <property type="entry name" value="SKP1/BTB/POZ_sf"/>
</dbReference>
<dbReference type="SUPFAM" id="SSF54695">
    <property type="entry name" value="POZ domain"/>
    <property type="match status" value="1"/>
</dbReference>
<feature type="compositionally biased region" description="Acidic residues" evidence="1">
    <location>
        <begin position="98"/>
        <end position="120"/>
    </location>
</feature>
<reference evidence="2 3" key="1">
    <citation type="submission" date="2018-02" db="EMBL/GenBank/DDBJ databases">
        <title>The genomes of Aspergillus section Nigri reveals drivers in fungal speciation.</title>
        <authorList>
            <consortium name="DOE Joint Genome Institute"/>
            <person name="Vesth T.C."/>
            <person name="Nybo J."/>
            <person name="Theobald S."/>
            <person name="Brandl J."/>
            <person name="Frisvad J.C."/>
            <person name="Nielsen K.F."/>
            <person name="Lyhne E.K."/>
            <person name="Kogle M.E."/>
            <person name="Kuo A."/>
            <person name="Riley R."/>
            <person name="Clum A."/>
            <person name="Nolan M."/>
            <person name="Lipzen A."/>
            <person name="Salamov A."/>
            <person name="Henrissat B."/>
            <person name="Wiebenga A."/>
            <person name="De vries R.P."/>
            <person name="Grigoriev I.V."/>
            <person name="Mortensen U.H."/>
            <person name="Andersen M.R."/>
            <person name="Baker S.E."/>
        </authorList>
    </citation>
    <scope>NUCLEOTIDE SEQUENCE [LARGE SCALE GENOMIC DNA]</scope>
    <source>
        <strain evidence="2 3">CBS 121057</strain>
    </source>
</reference>
<dbReference type="PANTHER" id="PTHR47843">
    <property type="entry name" value="BTB DOMAIN-CONTAINING PROTEIN-RELATED"/>
    <property type="match status" value="1"/>
</dbReference>
<dbReference type="AlphaFoldDB" id="A0A319EMJ8"/>
<protein>
    <recommendedName>
        <fullName evidence="4">BTB domain-containing protein</fullName>
    </recommendedName>
</protein>
<evidence type="ECO:0000313" key="2">
    <source>
        <dbReference type="EMBL" id="PYI11472.1"/>
    </source>
</evidence>
<evidence type="ECO:0000256" key="1">
    <source>
        <dbReference type="SAM" id="MobiDB-lite"/>
    </source>
</evidence>
<sequence length="314" mass="35546">MATDFGKFMTSHLFTFVIGPHKKEITVHSGPLASLSAPLNSLINGKMLEANKRQADWSEVEEDTFFRLCEYAYVRDYTPPACGTMTIPEMPEPVPDAPEPEYEPAPEPEPEPEPAPEPEMPETSNIVHVDAFDDWGWGHSVMMPTRPKPAPYDISAGHRLPFYDKGFRTPHLRNIMSSLASELETKLKQSSPTKKYLPVGNFHPREDFYPVFLGHAELYVLADKYDITSLKDLVLYKLVKTLSQFTLYENNVGNVTEWVRYSYQNTLPRDPLRKLAIAYIVSNLGELGGSEGLKDLLADGGDFVLDFWEKIWGD</sequence>
<dbReference type="STRING" id="1448318.A0A319EMJ8"/>
<evidence type="ECO:0000313" key="3">
    <source>
        <dbReference type="Proteomes" id="UP000248423"/>
    </source>
</evidence>
<dbReference type="EMBL" id="KZ826318">
    <property type="protein sequence ID" value="PYI11472.1"/>
    <property type="molecule type" value="Genomic_DNA"/>
</dbReference>
<gene>
    <name evidence="2" type="ORF">BO78DRAFT_466561</name>
</gene>
<evidence type="ECO:0008006" key="4">
    <source>
        <dbReference type="Google" id="ProtNLM"/>
    </source>
</evidence>
<feature type="region of interest" description="Disordered" evidence="1">
    <location>
        <begin position="88"/>
        <end position="122"/>
    </location>
</feature>
<proteinExistence type="predicted"/>
<dbReference type="PANTHER" id="PTHR47843:SF3">
    <property type="entry name" value="BTB DOMAIN-CONTAINING PROTEIN"/>
    <property type="match status" value="1"/>
</dbReference>
<organism evidence="2 3">
    <name type="scientific">Aspergillus sclerotiicarbonarius (strain CBS 121057 / IBT 28362)</name>
    <dbReference type="NCBI Taxonomy" id="1448318"/>
    <lineage>
        <taxon>Eukaryota</taxon>
        <taxon>Fungi</taxon>
        <taxon>Dikarya</taxon>
        <taxon>Ascomycota</taxon>
        <taxon>Pezizomycotina</taxon>
        <taxon>Eurotiomycetes</taxon>
        <taxon>Eurotiomycetidae</taxon>
        <taxon>Eurotiales</taxon>
        <taxon>Aspergillaceae</taxon>
        <taxon>Aspergillus</taxon>
        <taxon>Aspergillus subgen. Circumdati</taxon>
    </lineage>
</organism>
<dbReference type="Proteomes" id="UP000248423">
    <property type="component" value="Unassembled WGS sequence"/>
</dbReference>
<name>A0A319EMJ8_ASPSB</name>